<gene>
    <name evidence="13" type="ORF">PHACT_14470</name>
</gene>
<keyword evidence="14" id="KW-1185">Reference proteome</keyword>
<evidence type="ECO:0000256" key="5">
    <source>
        <dbReference type="ARBA" id="ARBA00021582"/>
    </source>
</evidence>
<dbReference type="EC" id="1.1.1.399" evidence="3"/>
<comment type="caution">
    <text evidence="13">The sequence shown here is derived from an EMBL/GenBank/DDBJ whole genome shotgun (WGS) entry which is preliminary data.</text>
</comment>
<evidence type="ECO:0000313" key="13">
    <source>
        <dbReference type="EMBL" id="OFE11068.1"/>
    </source>
</evidence>
<dbReference type="EC" id="1.1.1.95" evidence="4"/>
<keyword evidence="7" id="KW-0520">NAD</keyword>
<evidence type="ECO:0000313" key="14">
    <source>
        <dbReference type="Proteomes" id="UP000175669"/>
    </source>
</evidence>
<dbReference type="AlphaFoldDB" id="A0A1E8CF36"/>
<keyword evidence="6 11" id="KW-0560">Oxidoreductase</keyword>
<dbReference type="SUPFAM" id="SSF52283">
    <property type="entry name" value="Formate/glycerate dehydrogenase catalytic domain-like"/>
    <property type="match status" value="1"/>
</dbReference>
<accession>A0A1E8CF36</accession>
<dbReference type="Gene3D" id="3.30.70.260">
    <property type="match status" value="1"/>
</dbReference>
<evidence type="ECO:0000256" key="3">
    <source>
        <dbReference type="ARBA" id="ARBA00013001"/>
    </source>
</evidence>
<evidence type="ECO:0000256" key="2">
    <source>
        <dbReference type="ARBA" id="ARBA00005216"/>
    </source>
</evidence>
<proteinExistence type="inferred from homology"/>
<dbReference type="InterPro" id="IPR045865">
    <property type="entry name" value="ACT-like_dom_sf"/>
</dbReference>
<name>A0A1E8CF36_9GAMM</name>
<comment type="function">
    <text evidence="1">Catalyzes the reversible oxidation of 3-phospho-D-glycerate to 3-phosphonooxypyruvate, the first step of the phosphorylated L-serine biosynthesis pathway. Also catalyzes the reversible oxidation of 2-hydroxyglutarate to 2-oxoglutarate.</text>
</comment>
<protein>
    <recommendedName>
        <fullName evidence="5">D-3-phosphoglycerate dehydrogenase</fullName>
        <ecNumber evidence="3">1.1.1.399</ecNumber>
        <ecNumber evidence="4">1.1.1.95</ecNumber>
    </recommendedName>
    <alternativeName>
        <fullName evidence="8">2-oxoglutarate reductase</fullName>
    </alternativeName>
</protein>
<feature type="domain" description="ACT" evidence="12">
    <location>
        <begin position="330"/>
        <end position="398"/>
    </location>
</feature>
<dbReference type="UniPathway" id="UPA00135">
    <property type="reaction ID" value="UER00196"/>
</dbReference>
<dbReference type="Proteomes" id="UP000175669">
    <property type="component" value="Unassembled WGS sequence"/>
</dbReference>
<evidence type="ECO:0000256" key="11">
    <source>
        <dbReference type="RuleBase" id="RU003719"/>
    </source>
</evidence>
<dbReference type="SUPFAM" id="SSF51735">
    <property type="entry name" value="NAD(P)-binding Rossmann-fold domains"/>
    <property type="match status" value="1"/>
</dbReference>
<evidence type="ECO:0000256" key="8">
    <source>
        <dbReference type="ARBA" id="ARBA00030455"/>
    </source>
</evidence>
<comment type="catalytic activity">
    <reaction evidence="10">
        <text>(2R)-3-phosphoglycerate + NAD(+) = 3-phosphooxypyruvate + NADH + H(+)</text>
        <dbReference type="Rhea" id="RHEA:12641"/>
        <dbReference type="ChEBI" id="CHEBI:15378"/>
        <dbReference type="ChEBI" id="CHEBI:18110"/>
        <dbReference type="ChEBI" id="CHEBI:57540"/>
        <dbReference type="ChEBI" id="CHEBI:57945"/>
        <dbReference type="ChEBI" id="CHEBI:58272"/>
        <dbReference type="EC" id="1.1.1.95"/>
    </reaction>
</comment>
<evidence type="ECO:0000256" key="6">
    <source>
        <dbReference type="ARBA" id="ARBA00023002"/>
    </source>
</evidence>
<dbReference type="InterPro" id="IPR036291">
    <property type="entry name" value="NAD(P)-bd_dom_sf"/>
</dbReference>
<dbReference type="InterPro" id="IPR006139">
    <property type="entry name" value="D-isomer_2_OHA_DH_cat_dom"/>
</dbReference>
<dbReference type="SUPFAM" id="SSF55021">
    <property type="entry name" value="ACT-like"/>
    <property type="match status" value="1"/>
</dbReference>
<evidence type="ECO:0000256" key="10">
    <source>
        <dbReference type="ARBA" id="ARBA00048731"/>
    </source>
</evidence>
<dbReference type="PANTHER" id="PTHR42938:SF47">
    <property type="entry name" value="HYDROXYPYRUVATE REDUCTASE"/>
    <property type="match status" value="1"/>
</dbReference>
<dbReference type="PROSITE" id="PS51671">
    <property type="entry name" value="ACT"/>
    <property type="match status" value="1"/>
</dbReference>
<dbReference type="Pfam" id="PF02826">
    <property type="entry name" value="2-Hacid_dh_C"/>
    <property type="match status" value="1"/>
</dbReference>
<evidence type="ECO:0000256" key="7">
    <source>
        <dbReference type="ARBA" id="ARBA00023027"/>
    </source>
</evidence>
<comment type="catalytic activity">
    <reaction evidence="9">
        <text>(R)-2-hydroxyglutarate + NAD(+) = 2-oxoglutarate + NADH + H(+)</text>
        <dbReference type="Rhea" id="RHEA:49612"/>
        <dbReference type="ChEBI" id="CHEBI:15378"/>
        <dbReference type="ChEBI" id="CHEBI:15801"/>
        <dbReference type="ChEBI" id="CHEBI:16810"/>
        <dbReference type="ChEBI" id="CHEBI:57540"/>
        <dbReference type="ChEBI" id="CHEBI:57945"/>
        <dbReference type="EC" id="1.1.1.399"/>
    </reaction>
</comment>
<dbReference type="Gene3D" id="3.40.50.720">
    <property type="entry name" value="NAD(P)-binding Rossmann-like Domain"/>
    <property type="match status" value="2"/>
</dbReference>
<dbReference type="EMBL" id="MASR01000003">
    <property type="protein sequence ID" value="OFE11068.1"/>
    <property type="molecule type" value="Genomic_DNA"/>
</dbReference>
<evidence type="ECO:0000256" key="1">
    <source>
        <dbReference type="ARBA" id="ARBA00003800"/>
    </source>
</evidence>
<dbReference type="STRING" id="1524254.PHACT_14470"/>
<dbReference type="GO" id="GO:0051287">
    <property type="term" value="F:NAD binding"/>
    <property type="evidence" value="ECO:0007669"/>
    <property type="project" value="InterPro"/>
</dbReference>
<dbReference type="GO" id="GO:0004617">
    <property type="term" value="F:phosphoglycerate dehydrogenase activity"/>
    <property type="evidence" value="ECO:0007669"/>
    <property type="project" value="UniProtKB-EC"/>
</dbReference>
<dbReference type="PANTHER" id="PTHR42938">
    <property type="entry name" value="FORMATE DEHYDROGENASE 1"/>
    <property type="match status" value="1"/>
</dbReference>
<dbReference type="InterPro" id="IPR002912">
    <property type="entry name" value="ACT_dom"/>
</dbReference>
<reference evidence="14" key="1">
    <citation type="submission" date="2016-07" db="EMBL/GenBank/DDBJ databases">
        <authorList>
            <person name="Florea S."/>
            <person name="Webb J.S."/>
            <person name="Jaromczyk J."/>
            <person name="Schardl C.L."/>
        </authorList>
    </citation>
    <scope>NUCLEOTIDE SEQUENCE [LARGE SCALE GENOMIC DNA]</scope>
    <source>
        <strain evidence="14">KCTC 42131</strain>
    </source>
</reference>
<dbReference type="InterPro" id="IPR029752">
    <property type="entry name" value="D-isomer_DH_CS1"/>
</dbReference>
<dbReference type="PROSITE" id="PS00065">
    <property type="entry name" value="D_2_HYDROXYACID_DH_1"/>
    <property type="match status" value="1"/>
</dbReference>
<comment type="similarity">
    <text evidence="11">Belongs to the D-isomer specific 2-hydroxyacid dehydrogenase family.</text>
</comment>
<dbReference type="OrthoDB" id="9805416at2"/>
<evidence type="ECO:0000256" key="4">
    <source>
        <dbReference type="ARBA" id="ARBA00013143"/>
    </source>
</evidence>
<dbReference type="InterPro" id="IPR006140">
    <property type="entry name" value="D-isomer_DH_NAD-bd"/>
</dbReference>
<evidence type="ECO:0000256" key="9">
    <source>
        <dbReference type="ARBA" id="ARBA00048126"/>
    </source>
</evidence>
<dbReference type="Pfam" id="PF00389">
    <property type="entry name" value="2-Hacid_dh"/>
    <property type="match status" value="1"/>
</dbReference>
<comment type="pathway">
    <text evidence="2">Amino-acid biosynthesis; L-serine biosynthesis; L-serine from 3-phospho-D-glycerate: step 1/3.</text>
</comment>
<dbReference type="RefSeq" id="WP_070119003.1">
    <property type="nucleotide sequence ID" value="NZ_MASR01000003.1"/>
</dbReference>
<dbReference type="CDD" id="cd12174">
    <property type="entry name" value="PGDH_like_3"/>
    <property type="match status" value="1"/>
</dbReference>
<sequence length="398" mass="42483">MSETQTRRIKTYNQISDKGLSRFNSTHYQVDPALDDAEAILLRSYKLQVSDLTASVRAIARAGAGVNNVPLPACTDQGIVVFNTPGANANAVKELVLSGMLLASRGILPGMRYVSELSDMTDNAEMSKLLEAEKKRFAGSELAGKTLGVIGLGAIGSLVAGMAIDMGMTVLGYDPALSVDAAWRLPNQVQKIENVSALLGNADYVSLHLPVLDSTRHLISTDLVAAMKPGLCLLNFSRDEIVDTDAVVAGLDAGQLRMYVSDFPRHELIGREDVILMPHIGASTAEAEENCAIMAAEQLKDFLENGNIRNSVNYPSLFLDRVAGAGTGTRLAISNKNVPGMLGKILSILAQQDINVIDMINKSRDQIAYTLIDLASTPSEAAIAAIADTDDVIKVTVL</sequence>
<dbReference type="CDD" id="cd04901">
    <property type="entry name" value="ACT_3PGDH"/>
    <property type="match status" value="1"/>
</dbReference>
<organism evidence="13 14">
    <name type="scientific">Pseudohongiella acticola</name>
    <dbReference type="NCBI Taxonomy" id="1524254"/>
    <lineage>
        <taxon>Bacteria</taxon>
        <taxon>Pseudomonadati</taxon>
        <taxon>Pseudomonadota</taxon>
        <taxon>Gammaproteobacteria</taxon>
        <taxon>Pseudomonadales</taxon>
        <taxon>Pseudohongiellaceae</taxon>
        <taxon>Pseudohongiella</taxon>
    </lineage>
</organism>
<evidence type="ECO:0000259" key="12">
    <source>
        <dbReference type="PROSITE" id="PS51671"/>
    </source>
</evidence>